<keyword evidence="1" id="KW-0479">Metal-binding</keyword>
<gene>
    <name evidence="4" type="ORF">R1flu_008165</name>
</gene>
<dbReference type="Proteomes" id="UP001605036">
    <property type="component" value="Unassembled WGS sequence"/>
</dbReference>
<dbReference type="GO" id="GO:0008270">
    <property type="term" value="F:zinc ion binding"/>
    <property type="evidence" value="ECO:0007669"/>
    <property type="project" value="UniProtKB-KW"/>
</dbReference>
<dbReference type="AlphaFoldDB" id="A0ABD1YB43"/>
<name>A0ABD1YB43_9MARC</name>
<keyword evidence="1" id="KW-0863">Zinc-finger</keyword>
<accession>A0ABD1YB43</accession>
<evidence type="ECO:0000313" key="5">
    <source>
        <dbReference type="Proteomes" id="UP001605036"/>
    </source>
</evidence>
<proteinExistence type="predicted"/>
<organism evidence="4 5">
    <name type="scientific">Riccia fluitans</name>
    <dbReference type="NCBI Taxonomy" id="41844"/>
    <lineage>
        <taxon>Eukaryota</taxon>
        <taxon>Viridiplantae</taxon>
        <taxon>Streptophyta</taxon>
        <taxon>Embryophyta</taxon>
        <taxon>Marchantiophyta</taxon>
        <taxon>Marchantiopsida</taxon>
        <taxon>Marchantiidae</taxon>
        <taxon>Marchantiales</taxon>
        <taxon>Ricciaceae</taxon>
        <taxon>Riccia</taxon>
    </lineage>
</organism>
<sequence>MSMFLIQSPEKDIFSAADLEWKDDVAYIPSNRILQFISGEELGSGTAPTKFKIRSSRTRKPGSLPIHRIRSQCWLKYTRYWCTYGPHDNRSKKSQVQSKVSVCPDGQERKRRRSACARGEDSARGCMCHFNVKIMYLWPDITQIHYVHRSHTDLSGCVCHGTLDPSAIGSRAQFAPKLSTDMRRWVLHQLYKNVSPKEILQEHKLVIQERQSKNKDHVPVRDDFLNKHDVLNISKRLAEDTFQRNVSEAEGVKTWIQRHPELVLFYQEENSSSNRSFILAIQTPWQEEKMITLGHQNVVACDATYGTGKFAFSLYTLLVFDAQQHAIPVAWIMTSSSNAVDIEIWLRCLKEKMNEKLVGWRPSCFVIDEPTSDVNSIRKVFDVPVFLSLWYLRRCWSKNLVRRVRSWTARAIIFRKLGEIMYLSNAQSLSLCNMETHALKQVDLFMECFYQETDFISYFRGAWLPRIGVWIKAAQNLAHTNQDINCAIETYHWNFKSRLRQEVKTLEGRRIDWFIHKLVKDVNSHFWYMDFCTRWDLSNSEDMLSESTVLQAASIPDSNVSIPLEHENIAATVISTRDPSVRYTVYNPDTEWACCDCEWARRGNMCKHQVKLLIMKGIIGGGAVQTYGSIMGAQQGALNCLFLDHDKQMKKHVSLPTPTPSSTPYNLDLEDDDQDDSGPAFENRLGDEDIQRQEDSETCIMNFPRFEEVFHALADVVNDIDNVMLAGHAANILLQAAHVISDLKARSSPEVINYGTTPFTRILDDGFADSVRRTRPVVGQVLVKKLRGTCWSREDFEMQPGMESEETLAQSAPRVMDLFRNLRRDRCHGESLT</sequence>
<evidence type="ECO:0000256" key="2">
    <source>
        <dbReference type="SAM" id="MobiDB-lite"/>
    </source>
</evidence>
<feature type="domain" description="SWIM-type" evidence="3">
    <location>
        <begin position="583"/>
        <end position="617"/>
    </location>
</feature>
<evidence type="ECO:0000313" key="4">
    <source>
        <dbReference type="EMBL" id="KAL2623920.1"/>
    </source>
</evidence>
<feature type="compositionally biased region" description="Low complexity" evidence="2">
    <location>
        <begin position="654"/>
        <end position="664"/>
    </location>
</feature>
<evidence type="ECO:0000256" key="1">
    <source>
        <dbReference type="PROSITE-ProRule" id="PRU00325"/>
    </source>
</evidence>
<dbReference type="EMBL" id="JBHFFA010000005">
    <property type="protein sequence ID" value="KAL2623920.1"/>
    <property type="molecule type" value="Genomic_DNA"/>
</dbReference>
<feature type="region of interest" description="Disordered" evidence="2">
    <location>
        <begin position="652"/>
        <end position="686"/>
    </location>
</feature>
<dbReference type="PROSITE" id="PS50966">
    <property type="entry name" value="ZF_SWIM"/>
    <property type="match status" value="1"/>
</dbReference>
<reference evidence="4 5" key="1">
    <citation type="submission" date="2024-09" db="EMBL/GenBank/DDBJ databases">
        <title>Chromosome-scale assembly of Riccia fluitans.</title>
        <authorList>
            <person name="Paukszto L."/>
            <person name="Sawicki J."/>
            <person name="Karawczyk K."/>
            <person name="Piernik-Szablinska J."/>
            <person name="Szczecinska M."/>
            <person name="Mazdziarz M."/>
        </authorList>
    </citation>
    <scope>NUCLEOTIDE SEQUENCE [LARGE SCALE GENOMIC DNA]</scope>
    <source>
        <strain evidence="4">Rf_01</strain>
        <tissue evidence="4">Aerial parts of the thallus</tissue>
    </source>
</reference>
<dbReference type="PANTHER" id="PTHR33977">
    <property type="entry name" value="ZINC ION BINDING PROTEIN"/>
    <property type="match status" value="1"/>
</dbReference>
<protein>
    <recommendedName>
        <fullName evidence="3">SWIM-type domain-containing protein</fullName>
    </recommendedName>
</protein>
<keyword evidence="5" id="KW-1185">Reference proteome</keyword>
<keyword evidence="1" id="KW-0862">Zinc</keyword>
<dbReference type="PANTHER" id="PTHR33977:SF1">
    <property type="entry name" value="ZINC ION BINDING PROTEIN"/>
    <property type="match status" value="1"/>
</dbReference>
<dbReference type="InterPro" id="IPR007527">
    <property type="entry name" value="Znf_SWIM"/>
</dbReference>
<evidence type="ECO:0000259" key="3">
    <source>
        <dbReference type="PROSITE" id="PS50966"/>
    </source>
</evidence>
<comment type="caution">
    <text evidence="4">The sequence shown here is derived from an EMBL/GenBank/DDBJ whole genome shotgun (WGS) entry which is preliminary data.</text>
</comment>